<reference evidence="1" key="2">
    <citation type="submission" date="2020-11" db="EMBL/GenBank/DDBJ databases">
        <authorList>
            <person name="McCartney M.A."/>
            <person name="Auch B."/>
            <person name="Kono T."/>
            <person name="Mallez S."/>
            <person name="Becker A."/>
            <person name="Gohl D.M."/>
            <person name="Silverstein K.A.T."/>
            <person name="Koren S."/>
            <person name="Bechman K.B."/>
            <person name="Herman A."/>
            <person name="Abrahante J.E."/>
            <person name="Garbe J."/>
        </authorList>
    </citation>
    <scope>NUCLEOTIDE SEQUENCE</scope>
    <source>
        <strain evidence="1">Duluth1</strain>
        <tissue evidence="1">Whole animal</tissue>
    </source>
</reference>
<organism evidence="1 2">
    <name type="scientific">Dreissena polymorpha</name>
    <name type="common">Zebra mussel</name>
    <name type="synonym">Mytilus polymorpha</name>
    <dbReference type="NCBI Taxonomy" id="45954"/>
    <lineage>
        <taxon>Eukaryota</taxon>
        <taxon>Metazoa</taxon>
        <taxon>Spiralia</taxon>
        <taxon>Lophotrochozoa</taxon>
        <taxon>Mollusca</taxon>
        <taxon>Bivalvia</taxon>
        <taxon>Autobranchia</taxon>
        <taxon>Heteroconchia</taxon>
        <taxon>Euheterodonta</taxon>
        <taxon>Imparidentia</taxon>
        <taxon>Neoheterodontei</taxon>
        <taxon>Myida</taxon>
        <taxon>Dreissenoidea</taxon>
        <taxon>Dreissenidae</taxon>
        <taxon>Dreissena</taxon>
    </lineage>
</organism>
<name>A0A9D4E150_DREPO</name>
<protein>
    <submittedName>
        <fullName evidence="1">Uncharacterized protein</fullName>
    </submittedName>
</protein>
<comment type="caution">
    <text evidence="1">The sequence shown here is derived from an EMBL/GenBank/DDBJ whole genome shotgun (WGS) entry which is preliminary data.</text>
</comment>
<gene>
    <name evidence="1" type="ORF">DPMN_171443</name>
</gene>
<dbReference type="AlphaFoldDB" id="A0A9D4E150"/>
<reference evidence="1" key="1">
    <citation type="journal article" date="2019" name="bioRxiv">
        <title>The Genome of the Zebra Mussel, Dreissena polymorpha: A Resource for Invasive Species Research.</title>
        <authorList>
            <person name="McCartney M.A."/>
            <person name="Auch B."/>
            <person name="Kono T."/>
            <person name="Mallez S."/>
            <person name="Zhang Y."/>
            <person name="Obille A."/>
            <person name="Becker A."/>
            <person name="Abrahante J.E."/>
            <person name="Garbe J."/>
            <person name="Badalamenti J.P."/>
            <person name="Herman A."/>
            <person name="Mangelson H."/>
            <person name="Liachko I."/>
            <person name="Sullivan S."/>
            <person name="Sone E.D."/>
            <person name="Koren S."/>
            <person name="Silverstein K.A.T."/>
            <person name="Beckman K.B."/>
            <person name="Gohl D.M."/>
        </authorList>
    </citation>
    <scope>NUCLEOTIDE SEQUENCE</scope>
    <source>
        <strain evidence="1">Duluth1</strain>
        <tissue evidence="1">Whole animal</tissue>
    </source>
</reference>
<accession>A0A9D4E150</accession>
<evidence type="ECO:0000313" key="2">
    <source>
        <dbReference type="Proteomes" id="UP000828390"/>
    </source>
</evidence>
<sequence>MTGCDTTSAVNGVSKKTAWLKYIAQPDTLEGVGRHGDALSVSKFLCVLYGCCQDAPPNIDTCRYR</sequence>
<evidence type="ECO:0000313" key="1">
    <source>
        <dbReference type="EMBL" id="KAH3770160.1"/>
    </source>
</evidence>
<keyword evidence="2" id="KW-1185">Reference proteome</keyword>
<dbReference type="EMBL" id="JAIWYP010000009">
    <property type="protein sequence ID" value="KAH3770160.1"/>
    <property type="molecule type" value="Genomic_DNA"/>
</dbReference>
<dbReference type="Proteomes" id="UP000828390">
    <property type="component" value="Unassembled WGS sequence"/>
</dbReference>
<proteinExistence type="predicted"/>